<dbReference type="SUPFAM" id="SSF52949">
    <property type="entry name" value="Macro domain-like"/>
    <property type="match status" value="1"/>
</dbReference>
<protein>
    <recommendedName>
        <fullName evidence="3">ADP-ribose 1''-phosphate phosphatase</fullName>
        <ecNumber evidence="2">3.1.3.84</ecNumber>
    </recommendedName>
</protein>
<dbReference type="InterPro" id="IPR050892">
    <property type="entry name" value="ADP-ribose_metab_enzymes"/>
</dbReference>
<name>A0ABP9YSJ3_9FUNG</name>
<comment type="similarity">
    <text evidence="1">Belongs to the POA1 family.</text>
</comment>
<dbReference type="InterPro" id="IPR002589">
    <property type="entry name" value="Macro_dom"/>
</dbReference>
<dbReference type="EC" id="3.1.3.84" evidence="2"/>
<dbReference type="PANTHER" id="PTHR12521:SF0">
    <property type="entry name" value="ADP-RIBOSE GLYCOHYDROLASE OARD1"/>
    <property type="match status" value="1"/>
</dbReference>
<evidence type="ECO:0000256" key="3">
    <source>
        <dbReference type="ARBA" id="ARBA00019744"/>
    </source>
</evidence>
<feature type="domain" description="Macro" evidence="5">
    <location>
        <begin position="1"/>
        <end position="144"/>
    </location>
</feature>
<dbReference type="Proteomes" id="UP001473302">
    <property type="component" value="Unassembled WGS sequence"/>
</dbReference>
<evidence type="ECO:0000313" key="7">
    <source>
        <dbReference type="Proteomes" id="UP001473302"/>
    </source>
</evidence>
<accession>A0ABP9YSJ3</accession>
<dbReference type="Gene3D" id="3.40.220.10">
    <property type="entry name" value="Leucine Aminopeptidase, subunit E, domain 1"/>
    <property type="match status" value="1"/>
</dbReference>
<reference evidence="6 7" key="1">
    <citation type="submission" date="2024-04" db="EMBL/GenBank/DDBJ databases">
        <title>genome sequences of Mucor flavus KT1a and Helicostylum pulchrum KT1b strains isolated from the surface of a dry-aged beef.</title>
        <authorList>
            <person name="Toyotome T."/>
            <person name="Hosono M."/>
            <person name="Torimaru M."/>
            <person name="Fukuda K."/>
            <person name="Mikami N."/>
        </authorList>
    </citation>
    <scope>NUCLEOTIDE SEQUENCE [LARGE SCALE GENOMIC DNA]</scope>
    <source>
        <strain evidence="6 7">KT1a</strain>
    </source>
</reference>
<organism evidence="6 7">
    <name type="scientific">Mucor flavus</name>
    <dbReference type="NCBI Taxonomy" id="439312"/>
    <lineage>
        <taxon>Eukaryota</taxon>
        <taxon>Fungi</taxon>
        <taxon>Fungi incertae sedis</taxon>
        <taxon>Mucoromycota</taxon>
        <taxon>Mucoromycotina</taxon>
        <taxon>Mucoromycetes</taxon>
        <taxon>Mucorales</taxon>
        <taxon>Mucorineae</taxon>
        <taxon>Mucoraceae</taxon>
        <taxon>Mucor</taxon>
    </lineage>
</organism>
<dbReference type="EMBL" id="BAABUK010000006">
    <property type="protein sequence ID" value="GAA5809835.1"/>
    <property type="molecule type" value="Genomic_DNA"/>
</dbReference>
<dbReference type="PROSITE" id="PS51154">
    <property type="entry name" value="MACRO"/>
    <property type="match status" value="1"/>
</dbReference>
<evidence type="ECO:0000256" key="1">
    <source>
        <dbReference type="ARBA" id="ARBA00006575"/>
    </source>
</evidence>
<comment type="caution">
    <text evidence="6">The sequence shown here is derived from an EMBL/GenBank/DDBJ whole genome shotgun (WGS) entry which is preliminary data.</text>
</comment>
<comment type="catalytic activity">
    <reaction evidence="4">
        <text>ADP-alpha-D-ribose 1''-phosphate + H2O = ADP-D-ribose + phosphate</text>
        <dbReference type="Rhea" id="RHEA:25029"/>
        <dbReference type="ChEBI" id="CHEBI:15377"/>
        <dbReference type="ChEBI" id="CHEBI:43474"/>
        <dbReference type="ChEBI" id="CHEBI:57967"/>
        <dbReference type="ChEBI" id="CHEBI:58753"/>
        <dbReference type="EC" id="3.1.3.84"/>
    </reaction>
</comment>
<keyword evidence="7" id="KW-1185">Reference proteome</keyword>
<dbReference type="InterPro" id="IPR043472">
    <property type="entry name" value="Macro_dom-like"/>
</dbReference>
<evidence type="ECO:0000259" key="5">
    <source>
        <dbReference type="PROSITE" id="PS51154"/>
    </source>
</evidence>
<evidence type="ECO:0000313" key="6">
    <source>
        <dbReference type="EMBL" id="GAA5809835.1"/>
    </source>
</evidence>
<sequence>MTFDFEEKQGDLFESIAATDSVVLCVTEDLKLASKGVTGTIRQRLANQLSQAQKKSVGQVGYFTVQQKRHVFYLVTRQKSYNKPSVNDIETCLIELRKLCEKLNVFNLALPRELEGLQEKYLKDVLFNVFQGWPGKMVMYQTPE</sequence>
<proteinExistence type="inferred from homology"/>
<evidence type="ECO:0000256" key="4">
    <source>
        <dbReference type="ARBA" id="ARBA00034427"/>
    </source>
</evidence>
<evidence type="ECO:0000256" key="2">
    <source>
        <dbReference type="ARBA" id="ARBA00012983"/>
    </source>
</evidence>
<dbReference type="PANTHER" id="PTHR12521">
    <property type="entry name" value="PROTEIN C6ORF130"/>
    <property type="match status" value="1"/>
</dbReference>
<gene>
    <name evidence="6" type="ORF">MFLAVUS_003250</name>
</gene>